<accession>A0A917P4Y2</accession>
<name>A0A917P4Y2_9ACTN</name>
<evidence type="ECO:0000313" key="1">
    <source>
        <dbReference type="EMBL" id="GGJ61976.1"/>
    </source>
</evidence>
<reference evidence="1" key="1">
    <citation type="journal article" date="2014" name="Int. J. Syst. Evol. Microbiol.">
        <title>Complete genome sequence of Corynebacterium casei LMG S-19264T (=DSM 44701T), isolated from a smear-ripened cheese.</title>
        <authorList>
            <consortium name="US DOE Joint Genome Institute (JGI-PGF)"/>
            <person name="Walter F."/>
            <person name="Albersmeier A."/>
            <person name="Kalinowski J."/>
            <person name="Ruckert C."/>
        </authorList>
    </citation>
    <scope>NUCLEOTIDE SEQUENCE</scope>
    <source>
        <strain evidence="1">JCM 3086</strain>
    </source>
</reference>
<sequence length="100" mass="11038">MRYAAEACRVAASRSRLFSTIKRWLTLRSAVRSACGCWRPRSRPALLQFPHLGIARSWQSQAVAGTGTEFLDAQYTELSPSLLKVAPEDGVRVRACSAGR</sequence>
<dbReference type="EMBL" id="BMQA01000070">
    <property type="protein sequence ID" value="GGJ61976.1"/>
    <property type="molecule type" value="Genomic_DNA"/>
</dbReference>
<protein>
    <submittedName>
        <fullName evidence="1">Uncharacterized protein</fullName>
    </submittedName>
</protein>
<dbReference type="Proteomes" id="UP000657574">
    <property type="component" value="Unassembled WGS sequence"/>
</dbReference>
<dbReference type="AlphaFoldDB" id="A0A917P4Y2"/>
<organism evidence="1 2">
    <name type="scientific">Streptomyces brasiliensis</name>
    <dbReference type="NCBI Taxonomy" id="1954"/>
    <lineage>
        <taxon>Bacteria</taxon>
        <taxon>Bacillati</taxon>
        <taxon>Actinomycetota</taxon>
        <taxon>Actinomycetes</taxon>
        <taxon>Kitasatosporales</taxon>
        <taxon>Streptomycetaceae</taxon>
        <taxon>Streptomyces</taxon>
    </lineage>
</organism>
<evidence type="ECO:0000313" key="2">
    <source>
        <dbReference type="Proteomes" id="UP000657574"/>
    </source>
</evidence>
<gene>
    <name evidence="1" type="ORF">GCM10010121_085720</name>
</gene>
<reference evidence="1" key="2">
    <citation type="submission" date="2020-09" db="EMBL/GenBank/DDBJ databases">
        <authorList>
            <person name="Sun Q."/>
            <person name="Ohkuma M."/>
        </authorList>
    </citation>
    <scope>NUCLEOTIDE SEQUENCE</scope>
    <source>
        <strain evidence="1">JCM 3086</strain>
    </source>
</reference>
<proteinExistence type="predicted"/>
<keyword evidence="2" id="KW-1185">Reference proteome</keyword>
<comment type="caution">
    <text evidence="1">The sequence shown here is derived from an EMBL/GenBank/DDBJ whole genome shotgun (WGS) entry which is preliminary data.</text>
</comment>